<dbReference type="Gene3D" id="2.10.25.10">
    <property type="entry name" value="Laminin"/>
    <property type="match status" value="1"/>
</dbReference>
<feature type="domain" description="EGF-like" evidence="2">
    <location>
        <begin position="9"/>
        <end position="51"/>
    </location>
</feature>
<dbReference type="InterPro" id="IPR000742">
    <property type="entry name" value="EGF"/>
</dbReference>
<comment type="caution">
    <text evidence="3">The sequence shown here is derived from an EMBL/GenBank/DDBJ whole genome shotgun (WGS) entry which is preliminary data.</text>
</comment>
<dbReference type="Proteomes" id="UP000663889">
    <property type="component" value="Unassembled WGS sequence"/>
</dbReference>
<evidence type="ECO:0000259" key="2">
    <source>
        <dbReference type="PROSITE" id="PS50026"/>
    </source>
</evidence>
<dbReference type="EMBL" id="CAJNOU010021444">
    <property type="protein sequence ID" value="CAF1587763.1"/>
    <property type="molecule type" value="Genomic_DNA"/>
</dbReference>
<evidence type="ECO:0000256" key="1">
    <source>
        <dbReference type="PROSITE-ProRule" id="PRU00076"/>
    </source>
</evidence>
<accession>A0A815ZRT2</accession>
<reference evidence="3" key="1">
    <citation type="submission" date="2021-02" db="EMBL/GenBank/DDBJ databases">
        <authorList>
            <person name="Nowell W R."/>
        </authorList>
    </citation>
    <scope>NUCLEOTIDE SEQUENCE</scope>
</reference>
<evidence type="ECO:0000313" key="3">
    <source>
        <dbReference type="EMBL" id="CAF1587763.1"/>
    </source>
</evidence>
<proteinExistence type="predicted"/>
<comment type="caution">
    <text evidence="1">Lacks conserved residue(s) required for the propagation of feature annotation.</text>
</comment>
<evidence type="ECO:0000313" key="4">
    <source>
        <dbReference type="Proteomes" id="UP000663889"/>
    </source>
</evidence>
<dbReference type="SUPFAM" id="SSF57196">
    <property type="entry name" value="EGF/Laminin"/>
    <property type="match status" value="1"/>
</dbReference>
<feature type="non-terminal residue" evidence="3">
    <location>
        <position position="1"/>
    </location>
</feature>
<protein>
    <recommendedName>
        <fullName evidence="2">EGF-like domain-containing protein</fullName>
    </recommendedName>
</protein>
<sequence length="65" mass="7329">WTGNKCEIPINSCVKNPCGSNALCRTLKMIDYEQDYVCICHQSESYGLNCQDGIFISFIFIISNS</sequence>
<dbReference type="PROSITE" id="PS50026">
    <property type="entry name" value="EGF_3"/>
    <property type="match status" value="1"/>
</dbReference>
<keyword evidence="1" id="KW-0245">EGF-like domain</keyword>
<gene>
    <name evidence="3" type="ORF">SEV965_LOCUS40052</name>
</gene>
<name>A0A815ZRT2_9BILA</name>
<organism evidence="3 4">
    <name type="scientific">Rotaria sordida</name>
    <dbReference type="NCBI Taxonomy" id="392033"/>
    <lineage>
        <taxon>Eukaryota</taxon>
        <taxon>Metazoa</taxon>
        <taxon>Spiralia</taxon>
        <taxon>Gnathifera</taxon>
        <taxon>Rotifera</taxon>
        <taxon>Eurotatoria</taxon>
        <taxon>Bdelloidea</taxon>
        <taxon>Philodinida</taxon>
        <taxon>Philodinidae</taxon>
        <taxon>Rotaria</taxon>
    </lineage>
</organism>
<dbReference type="AlphaFoldDB" id="A0A815ZRT2"/>